<reference evidence="2" key="1">
    <citation type="submission" date="2022-12" db="EMBL/GenBank/DDBJ databases">
        <authorList>
            <person name="Alioto T."/>
            <person name="Alioto T."/>
            <person name="Gomez Garrido J."/>
        </authorList>
    </citation>
    <scope>NUCLEOTIDE SEQUENCE</scope>
</reference>
<name>A0AA35PD26_9SAUR</name>
<evidence type="ECO:0000313" key="2">
    <source>
        <dbReference type="EMBL" id="CAI5781450.1"/>
    </source>
</evidence>
<evidence type="ECO:0000256" key="1">
    <source>
        <dbReference type="SAM" id="MobiDB-lite"/>
    </source>
</evidence>
<protein>
    <submittedName>
        <fullName evidence="2">Uncharacterized protein</fullName>
    </submittedName>
</protein>
<keyword evidence="3" id="KW-1185">Reference proteome</keyword>
<organism evidence="2 3">
    <name type="scientific">Podarcis lilfordi</name>
    <name type="common">Lilford's wall lizard</name>
    <dbReference type="NCBI Taxonomy" id="74358"/>
    <lineage>
        <taxon>Eukaryota</taxon>
        <taxon>Metazoa</taxon>
        <taxon>Chordata</taxon>
        <taxon>Craniata</taxon>
        <taxon>Vertebrata</taxon>
        <taxon>Euteleostomi</taxon>
        <taxon>Lepidosauria</taxon>
        <taxon>Squamata</taxon>
        <taxon>Bifurcata</taxon>
        <taxon>Unidentata</taxon>
        <taxon>Episquamata</taxon>
        <taxon>Laterata</taxon>
        <taxon>Lacertibaenia</taxon>
        <taxon>Lacertidae</taxon>
        <taxon>Podarcis</taxon>
    </lineage>
</organism>
<feature type="compositionally biased region" description="Basic residues" evidence="1">
    <location>
        <begin position="126"/>
        <end position="137"/>
    </location>
</feature>
<gene>
    <name evidence="2" type="ORF">PODLI_1B019888</name>
</gene>
<evidence type="ECO:0000313" key="3">
    <source>
        <dbReference type="Proteomes" id="UP001178461"/>
    </source>
</evidence>
<dbReference type="Proteomes" id="UP001178461">
    <property type="component" value="Chromosome 8"/>
</dbReference>
<dbReference type="EMBL" id="OX395133">
    <property type="protein sequence ID" value="CAI5781450.1"/>
    <property type="molecule type" value="Genomic_DNA"/>
</dbReference>
<proteinExistence type="predicted"/>
<feature type="region of interest" description="Disordered" evidence="1">
    <location>
        <begin position="1"/>
        <end position="86"/>
    </location>
</feature>
<feature type="region of interest" description="Disordered" evidence="1">
    <location>
        <begin position="114"/>
        <end position="137"/>
    </location>
</feature>
<dbReference type="AlphaFoldDB" id="A0AA35PD26"/>
<feature type="compositionally biased region" description="Polar residues" evidence="1">
    <location>
        <begin position="50"/>
        <end position="69"/>
    </location>
</feature>
<sequence>MATVYESYQPEGKSPSLSSPIPRQTPPIIIPYGSYQNGRNREPGPLHQPKGTSPSSGSPVPEKTPSTANPYGKCQNGMDREPGPIHESVWKQPALGYCIERLRSLIVPPHSYQAPAVPIDFGSSHNWKRTQRGRKEH</sequence>
<accession>A0AA35PD26</accession>